<evidence type="ECO:0000256" key="2">
    <source>
        <dbReference type="ARBA" id="ARBA00022692"/>
    </source>
</evidence>
<dbReference type="PANTHER" id="PTHR31794:SF4">
    <property type="entry name" value="AUXIN EFFLUX TRANSPORTER FAMILY PROTEIN (EUROFUNG)"/>
    <property type="match status" value="1"/>
</dbReference>
<organism evidence="7 8">
    <name type="scientific">Leucocoprinus birnbaumii</name>
    <dbReference type="NCBI Taxonomy" id="56174"/>
    <lineage>
        <taxon>Eukaryota</taxon>
        <taxon>Fungi</taxon>
        <taxon>Dikarya</taxon>
        <taxon>Basidiomycota</taxon>
        <taxon>Agaricomycotina</taxon>
        <taxon>Agaricomycetes</taxon>
        <taxon>Agaricomycetidae</taxon>
        <taxon>Agaricales</taxon>
        <taxon>Agaricineae</taxon>
        <taxon>Agaricaceae</taxon>
        <taxon>Leucocoprinus</taxon>
    </lineage>
</organism>
<dbReference type="InterPro" id="IPR004776">
    <property type="entry name" value="Mem_transp_PIN-like"/>
</dbReference>
<keyword evidence="4 6" id="KW-0472">Membrane</keyword>
<feature type="transmembrane region" description="Helical" evidence="6">
    <location>
        <begin position="295"/>
        <end position="318"/>
    </location>
</feature>
<feature type="transmembrane region" description="Helical" evidence="6">
    <location>
        <begin position="408"/>
        <end position="431"/>
    </location>
</feature>
<evidence type="ECO:0000256" key="6">
    <source>
        <dbReference type="SAM" id="Phobius"/>
    </source>
</evidence>
<protein>
    <recommendedName>
        <fullName evidence="9">Auxin efflux carrier</fullName>
    </recommendedName>
</protein>
<name>A0AAD5YVW6_9AGAR</name>
<dbReference type="AlphaFoldDB" id="A0AAD5YVW6"/>
<keyword evidence="3 6" id="KW-1133">Transmembrane helix</keyword>
<feature type="transmembrane region" description="Helical" evidence="6">
    <location>
        <begin position="339"/>
        <end position="363"/>
    </location>
</feature>
<gene>
    <name evidence="7" type="ORF">NP233_g6307</name>
</gene>
<feature type="region of interest" description="Disordered" evidence="5">
    <location>
        <begin position="1"/>
        <end position="20"/>
    </location>
</feature>
<evidence type="ECO:0000256" key="1">
    <source>
        <dbReference type="ARBA" id="ARBA00004141"/>
    </source>
</evidence>
<dbReference type="GO" id="GO:0005783">
    <property type="term" value="C:endoplasmic reticulum"/>
    <property type="evidence" value="ECO:0007669"/>
    <property type="project" value="TreeGrafter"/>
</dbReference>
<evidence type="ECO:0000256" key="4">
    <source>
        <dbReference type="ARBA" id="ARBA00023136"/>
    </source>
</evidence>
<comment type="caution">
    <text evidence="7">The sequence shown here is derived from an EMBL/GenBank/DDBJ whole genome shotgun (WGS) entry which is preliminary data.</text>
</comment>
<accession>A0AAD5YVW6</accession>
<dbReference type="GO" id="GO:0055085">
    <property type="term" value="P:transmembrane transport"/>
    <property type="evidence" value="ECO:0007669"/>
    <property type="project" value="InterPro"/>
</dbReference>
<evidence type="ECO:0000256" key="3">
    <source>
        <dbReference type="ARBA" id="ARBA00022989"/>
    </source>
</evidence>
<evidence type="ECO:0000313" key="8">
    <source>
        <dbReference type="Proteomes" id="UP001213000"/>
    </source>
</evidence>
<dbReference type="Pfam" id="PF03547">
    <property type="entry name" value="Mem_trans"/>
    <property type="match status" value="1"/>
</dbReference>
<dbReference type="PANTHER" id="PTHR31794">
    <property type="entry name" value="AUXIN EFFLUX TRANSPORTER FAMILY PROTEIN (EUROFUNG)"/>
    <property type="match status" value="1"/>
</dbReference>
<dbReference type="EMBL" id="JANIEX010000406">
    <property type="protein sequence ID" value="KAJ3567533.1"/>
    <property type="molecule type" value="Genomic_DNA"/>
</dbReference>
<dbReference type="Proteomes" id="UP001213000">
    <property type="component" value="Unassembled WGS sequence"/>
</dbReference>
<feature type="transmembrane region" description="Helical" evidence="6">
    <location>
        <begin position="375"/>
        <end position="396"/>
    </location>
</feature>
<keyword evidence="2 6" id="KW-0812">Transmembrane</keyword>
<comment type="subcellular location">
    <subcellularLocation>
        <location evidence="1">Membrane</location>
        <topology evidence="1">Multi-pass membrane protein</topology>
    </subcellularLocation>
</comment>
<sequence length="443" mass="47552">MISETSAQYHLTPPPSVSHTARSLPMPSATLMSTIGALQASVSVLITLSYGVIAARLGMVHSGTARDVASLCRNVFLPALLITEIGAQLNSQNALDYAPIFVWSIGYATLSIFMGKTAVKVFGLPSWTIAAITFNNTTSLPLLLTRSLLETGILSEIAGGDTEKAVARARSYFLVNSLVSKVLTFAVGPSLLGDEVLLPPARPAEFSSDSDESTEPDEETGLIRKHIAPHFQTIRAQTAKMVKRTPRRTQNLFHQSREFFNPTTLGGILAIVIGVVPSLHHAAFAPSNEGGFLNAWLISSLRNVGALFSGMEFFIVGSKLSDSFEALPDNQPSPKPPKGAVATVIIARFFIWAAISIPLVYFLATRTRLLGGDSILWWSLMLMPIGPPGLILGVLLEVTGVEKRSKMMVARVLAYTYMVTPIMTLPIVAALNATKAAAASYQD</sequence>
<proteinExistence type="predicted"/>
<feature type="transmembrane region" description="Helical" evidence="6">
    <location>
        <begin position="31"/>
        <end position="53"/>
    </location>
</feature>
<keyword evidence="8" id="KW-1185">Reference proteome</keyword>
<evidence type="ECO:0008006" key="9">
    <source>
        <dbReference type="Google" id="ProtNLM"/>
    </source>
</evidence>
<feature type="transmembrane region" description="Helical" evidence="6">
    <location>
        <begin position="259"/>
        <end position="283"/>
    </location>
</feature>
<evidence type="ECO:0000313" key="7">
    <source>
        <dbReference type="EMBL" id="KAJ3567533.1"/>
    </source>
</evidence>
<evidence type="ECO:0000256" key="5">
    <source>
        <dbReference type="SAM" id="MobiDB-lite"/>
    </source>
</evidence>
<dbReference type="GO" id="GO:0016020">
    <property type="term" value="C:membrane"/>
    <property type="evidence" value="ECO:0007669"/>
    <property type="project" value="UniProtKB-SubCell"/>
</dbReference>
<reference evidence="7" key="1">
    <citation type="submission" date="2022-07" db="EMBL/GenBank/DDBJ databases">
        <title>Genome Sequence of Leucocoprinus birnbaumii.</title>
        <authorList>
            <person name="Buettner E."/>
        </authorList>
    </citation>
    <scope>NUCLEOTIDE SEQUENCE</scope>
    <source>
        <strain evidence="7">VT141</strain>
    </source>
</reference>